<reference evidence="6 7" key="1">
    <citation type="journal article" date="2018" name="Mol. Genet. Genomics">
        <title>The red deer Cervus elaphus genome CerEla1.0: sequencing, annotating, genes, and chromosomes.</title>
        <authorList>
            <person name="Bana N.A."/>
            <person name="Nyiri A."/>
            <person name="Nagy J."/>
            <person name="Frank K."/>
            <person name="Nagy T."/>
            <person name="Steger V."/>
            <person name="Schiller M."/>
            <person name="Lakatos P."/>
            <person name="Sugar L."/>
            <person name="Horn P."/>
            <person name="Barta E."/>
            <person name="Orosz L."/>
        </authorList>
    </citation>
    <scope>NUCLEOTIDE SEQUENCE [LARGE SCALE GENOMIC DNA]</scope>
    <source>
        <strain evidence="6">Hungarian</strain>
    </source>
</reference>
<dbReference type="HAMAP" id="MF_00198">
    <property type="entry name" value="Spermidine_synth"/>
    <property type="match status" value="1"/>
</dbReference>
<dbReference type="Proteomes" id="UP000242450">
    <property type="component" value="Chromosome 14"/>
</dbReference>
<keyword evidence="7" id="KW-1185">Reference proteome</keyword>
<keyword evidence="3" id="KW-0620">Polyamine biosynthesis</keyword>
<protein>
    <submittedName>
        <fullName evidence="6">SRM</fullName>
    </submittedName>
</protein>
<accession>A0A212CQ62</accession>
<evidence type="ECO:0000313" key="6">
    <source>
        <dbReference type="EMBL" id="OWK08168.1"/>
    </source>
</evidence>
<dbReference type="Gene3D" id="3.40.50.150">
    <property type="entry name" value="Vaccinia Virus protein VP39"/>
    <property type="match status" value="1"/>
</dbReference>
<evidence type="ECO:0000256" key="1">
    <source>
        <dbReference type="ARBA" id="ARBA00007867"/>
    </source>
</evidence>
<feature type="active site" description="Proton acceptor" evidence="3">
    <location>
        <position position="146"/>
    </location>
</feature>
<feature type="region of interest" description="Disordered" evidence="4">
    <location>
        <begin position="1"/>
        <end position="24"/>
    </location>
</feature>
<dbReference type="InterPro" id="IPR001045">
    <property type="entry name" value="Spermi_synthase"/>
</dbReference>
<feature type="domain" description="PABS" evidence="5">
    <location>
        <begin position="24"/>
        <end position="99"/>
    </location>
</feature>
<proteinExistence type="inferred from homology"/>
<dbReference type="PROSITE" id="PS51006">
    <property type="entry name" value="PABS_2"/>
    <property type="match status" value="2"/>
</dbReference>
<dbReference type="PANTHER" id="PTHR11558">
    <property type="entry name" value="SPERMIDINE/SPERMINE SYNTHASE"/>
    <property type="match status" value="1"/>
</dbReference>
<dbReference type="SUPFAM" id="SSF53335">
    <property type="entry name" value="S-adenosyl-L-methionine-dependent methyltransferases"/>
    <property type="match status" value="1"/>
</dbReference>
<dbReference type="Pfam" id="PF17284">
    <property type="entry name" value="Spermine_synt_N"/>
    <property type="match status" value="1"/>
</dbReference>
<evidence type="ECO:0000313" key="7">
    <source>
        <dbReference type="Proteomes" id="UP000242450"/>
    </source>
</evidence>
<comment type="caution">
    <text evidence="3">Lacks conserved residue(s) required for the propagation of feature annotation.</text>
</comment>
<dbReference type="AlphaFoldDB" id="A0A212CQ62"/>
<dbReference type="Pfam" id="PF01564">
    <property type="entry name" value="Spermine_synth"/>
    <property type="match status" value="1"/>
</dbReference>
<sequence>RVQPPPSGPARRSSPRVTPRTHPWSPLGRLGEILLTLGEWGARCPLPEEPRSLTVTPTLSKSYGNVLVLDGVIQCTERDEFSYQEMIANLPLCSHPNPRKDVIQVSKKFLPSMAIGYSSSKLTLHVGDGFEFMKQNQDAFDVIITDSSDPMGPAESLFKESYYQLMKTALKKDGILCCQGEGARVDWVLLGECQWLHLDLIKEMRHFCKSLFPVVDYAYCTIPTYPSGQIGFMLCSKNPSTNFREPLQPLMQKQVEEMQLKYYNSDVHRAAFVLPEFARKALNDVS</sequence>
<dbReference type="FunFam" id="3.40.50.150:FF:000013">
    <property type="entry name" value="Spermidine synthase"/>
    <property type="match status" value="1"/>
</dbReference>
<gene>
    <name evidence="6" type="ORF">Celaphus_00010959</name>
</gene>
<dbReference type="PANTHER" id="PTHR11558:SF11">
    <property type="entry name" value="SPERMIDINE SYNTHASE"/>
    <property type="match status" value="1"/>
</dbReference>
<dbReference type="InterPro" id="IPR030374">
    <property type="entry name" value="PABS"/>
</dbReference>
<dbReference type="InterPro" id="IPR037163">
    <property type="entry name" value="Spermidine_synt_N_sf"/>
</dbReference>
<dbReference type="GO" id="GO:0004766">
    <property type="term" value="F:spermidine synthase activity"/>
    <property type="evidence" value="ECO:0007669"/>
    <property type="project" value="TreeGrafter"/>
</dbReference>
<keyword evidence="2 3" id="KW-0808">Transferase</keyword>
<feature type="domain" description="PABS" evidence="5">
    <location>
        <begin position="100"/>
        <end position="237"/>
    </location>
</feature>
<dbReference type="GO" id="GO:0005829">
    <property type="term" value="C:cytosol"/>
    <property type="evidence" value="ECO:0007669"/>
    <property type="project" value="TreeGrafter"/>
</dbReference>
<evidence type="ECO:0000259" key="5">
    <source>
        <dbReference type="PROSITE" id="PS51006"/>
    </source>
</evidence>
<feature type="non-terminal residue" evidence="6">
    <location>
        <position position="1"/>
    </location>
</feature>
<dbReference type="OrthoDB" id="38125at2759"/>
<dbReference type="GO" id="GO:0008295">
    <property type="term" value="P:spermidine biosynthetic process"/>
    <property type="evidence" value="ECO:0007669"/>
    <property type="project" value="TreeGrafter"/>
</dbReference>
<dbReference type="EMBL" id="MKHE01000014">
    <property type="protein sequence ID" value="OWK08168.1"/>
    <property type="molecule type" value="Genomic_DNA"/>
</dbReference>
<organism evidence="6 7">
    <name type="scientific">Cervus elaphus hippelaphus</name>
    <name type="common">European red deer</name>
    <dbReference type="NCBI Taxonomy" id="46360"/>
    <lineage>
        <taxon>Eukaryota</taxon>
        <taxon>Metazoa</taxon>
        <taxon>Chordata</taxon>
        <taxon>Craniata</taxon>
        <taxon>Vertebrata</taxon>
        <taxon>Euteleostomi</taxon>
        <taxon>Mammalia</taxon>
        <taxon>Eutheria</taxon>
        <taxon>Laurasiatheria</taxon>
        <taxon>Artiodactyla</taxon>
        <taxon>Ruminantia</taxon>
        <taxon>Pecora</taxon>
        <taxon>Cervidae</taxon>
        <taxon>Cervinae</taxon>
        <taxon>Cervus</taxon>
    </lineage>
</organism>
<comment type="similarity">
    <text evidence="1">Belongs to the spermidine/spermine synthase family.</text>
</comment>
<dbReference type="Gene3D" id="2.30.140.10">
    <property type="entry name" value="Spermidine synthase, tetramerisation domain"/>
    <property type="match status" value="1"/>
</dbReference>
<dbReference type="InterPro" id="IPR029063">
    <property type="entry name" value="SAM-dependent_MTases_sf"/>
</dbReference>
<evidence type="ECO:0000256" key="4">
    <source>
        <dbReference type="SAM" id="MobiDB-lite"/>
    </source>
</evidence>
<dbReference type="InterPro" id="IPR035246">
    <property type="entry name" value="Spermidine_synt_N"/>
</dbReference>
<evidence type="ECO:0000256" key="3">
    <source>
        <dbReference type="PROSITE-ProRule" id="PRU00354"/>
    </source>
</evidence>
<comment type="caution">
    <text evidence="6">The sequence shown here is derived from an EMBL/GenBank/DDBJ whole genome shotgun (WGS) entry which is preliminary data.</text>
</comment>
<name>A0A212CQ62_CEREH</name>
<evidence type="ECO:0000256" key="2">
    <source>
        <dbReference type="ARBA" id="ARBA00022679"/>
    </source>
</evidence>